<evidence type="ECO:0000313" key="1">
    <source>
        <dbReference type="EMBL" id="MFH5211375.1"/>
    </source>
</evidence>
<evidence type="ECO:0000313" key="2">
    <source>
        <dbReference type="EMBL" id="MFH5230976.1"/>
    </source>
</evidence>
<keyword evidence="6" id="KW-1185">Reference proteome</keyword>
<evidence type="ECO:0000313" key="4">
    <source>
        <dbReference type="Proteomes" id="UP001609175"/>
    </source>
</evidence>
<evidence type="ECO:0000313" key="5">
    <source>
        <dbReference type="Proteomes" id="UP001609176"/>
    </source>
</evidence>
<evidence type="ECO:0000313" key="3">
    <source>
        <dbReference type="EMBL" id="MFH5246122.1"/>
    </source>
</evidence>
<name>A0ABW7JWP7_9NOCA</name>
<dbReference type="Proteomes" id="UP001609175">
    <property type="component" value="Unassembled WGS sequence"/>
</dbReference>
<sequence length="50" mass="5631">MDARDIIGRRTGRVSWSAGLPVPRLRRRDRLIAVIDRVGGPPTFHVKHGD</sequence>
<dbReference type="EMBL" id="JBIMSN010000095">
    <property type="protein sequence ID" value="MFH5230976.1"/>
    <property type="molecule type" value="Genomic_DNA"/>
</dbReference>
<dbReference type="EMBL" id="JBIMSP010000186">
    <property type="protein sequence ID" value="MFH5246122.1"/>
    <property type="molecule type" value="Genomic_DNA"/>
</dbReference>
<comment type="caution">
    <text evidence="1">The sequence shown here is derived from an EMBL/GenBank/DDBJ whole genome shotgun (WGS) entry which is preliminary data.</text>
</comment>
<reference evidence="4 5" key="1">
    <citation type="submission" date="2024-10" db="EMBL/GenBank/DDBJ databases">
        <authorList>
            <person name="Riesco R."/>
        </authorList>
    </citation>
    <scope>NUCLEOTIDE SEQUENCE [LARGE SCALE GENOMIC DNA]</scope>
    <source>
        <strain evidence="3 5">NCIMB 15448</strain>
        <strain evidence="1 4">NCIMB 15449</strain>
        <strain evidence="2 6">NCIMB 15450</strain>
    </source>
</reference>
<organism evidence="1 4">
    <name type="scientific">Antrihabitans spumae</name>
    <dbReference type="NCBI Taxonomy" id="3373370"/>
    <lineage>
        <taxon>Bacteria</taxon>
        <taxon>Bacillati</taxon>
        <taxon>Actinomycetota</taxon>
        <taxon>Actinomycetes</taxon>
        <taxon>Mycobacteriales</taxon>
        <taxon>Nocardiaceae</taxon>
        <taxon>Antrihabitans</taxon>
    </lineage>
</organism>
<gene>
    <name evidence="3" type="ORF">ACHIPV_30395</name>
    <name evidence="1" type="ORF">ACHIPZ_24680</name>
    <name evidence="2" type="ORF">ACHIRB_20770</name>
</gene>
<evidence type="ECO:0000313" key="6">
    <source>
        <dbReference type="Proteomes" id="UP001609219"/>
    </source>
</evidence>
<dbReference type="RefSeq" id="WP_395117802.1">
    <property type="nucleotide sequence ID" value="NZ_JBIMSN010000095.1"/>
</dbReference>
<dbReference type="Proteomes" id="UP001609176">
    <property type="component" value="Unassembled WGS sequence"/>
</dbReference>
<dbReference type="Proteomes" id="UP001609219">
    <property type="component" value="Unassembled WGS sequence"/>
</dbReference>
<proteinExistence type="predicted"/>
<accession>A0ABW7JWP7</accession>
<protein>
    <submittedName>
        <fullName evidence="1">Uncharacterized protein</fullName>
    </submittedName>
</protein>
<dbReference type="EMBL" id="JBIMSO010000085">
    <property type="protein sequence ID" value="MFH5211375.1"/>
    <property type="molecule type" value="Genomic_DNA"/>
</dbReference>